<feature type="region of interest" description="Disordered" evidence="1">
    <location>
        <begin position="124"/>
        <end position="175"/>
    </location>
</feature>
<feature type="compositionally biased region" description="Polar residues" evidence="1">
    <location>
        <begin position="31"/>
        <end position="40"/>
    </location>
</feature>
<feature type="region of interest" description="Disordered" evidence="1">
    <location>
        <begin position="198"/>
        <end position="225"/>
    </location>
</feature>
<evidence type="ECO:0000256" key="1">
    <source>
        <dbReference type="SAM" id="MobiDB-lite"/>
    </source>
</evidence>
<evidence type="ECO:0000313" key="2">
    <source>
        <dbReference type="EMBL" id="KAF7505485.1"/>
    </source>
</evidence>
<protein>
    <submittedName>
        <fullName evidence="2">Uncharacterized protein</fullName>
    </submittedName>
</protein>
<reference evidence="2" key="1">
    <citation type="submission" date="2020-02" db="EMBL/GenBank/DDBJ databases">
        <authorList>
            <person name="Palmer J.M."/>
        </authorList>
    </citation>
    <scope>NUCLEOTIDE SEQUENCE</scope>
    <source>
        <strain evidence="2">EPUS1.4</strain>
        <tissue evidence="2">Thallus</tissue>
    </source>
</reference>
<comment type="caution">
    <text evidence="2">The sequence shown here is derived from an EMBL/GenBank/DDBJ whole genome shotgun (WGS) entry which is preliminary data.</text>
</comment>
<feature type="compositionally biased region" description="Polar residues" evidence="1">
    <location>
        <begin position="132"/>
        <end position="145"/>
    </location>
</feature>
<dbReference type="AlphaFoldDB" id="A0A8H7AAA7"/>
<dbReference type="EMBL" id="JAACFV010000108">
    <property type="protein sequence ID" value="KAF7505485.1"/>
    <property type="molecule type" value="Genomic_DNA"/>
</dbReference>
<gene>
    <name evidence="2" type="ORF">GJ744_000732</name>
</gene>
<dbReference type="OrthoDB" id="10325526at2759"/>
<keyword evidence="3" id="KW-1185">Reference proteome</keyword>
<name>A0A8H7AAA7_9EURO</name>
<organism evidence="2 3">
    <name type="scientific">Endocarpon pusillum</name>
    <dbReference type="NCBI Taxonomy" id="364733"/>
    <lineage>
        <taxon>Eukaryota</taxon>
        <taxon>Fungi</taxon>
        <taxon>Dikarya</taxon>
        <taxon>Ascomycota</taxon>
        <taxon>Pezizomycotina</taxon>
        <taxon>Eurotiomycetes</taxon>
        <taxon>Chaetothyriomycetidae</taxon>
        <taxon>Verrucariales</taxon>
        <taxon>Verrucariaceae</taxon>
        <taxon>Endocarpon</taxon>
    </lineage>
</organism>
<feature type="region of interest" description="Disordered" evidence="1">
    <location>
        <begin position="15"/>
        <end position="40"/>
    </location>
</feature>
<dbReference type="Proteomes" id="UP000606974">
    <property type="component" value="Unassembled WGS sequence"/>
</dbReference>
<sequence length="225" mass="25033">MPFLYDPEDSDFDVGEYASSWSHPDTDIGPGSNSSRVTHGRDLTTTAFPSSAQTYRPADNGPFLTTYDPRQAAITVARIIQLTLDTRSATSQQPNQINLLAAHPPMQSWGTAEDRRTIIDATGPTSRVPRQVTPTTGNSPRLTSRSVRRATAPMGRRMRTPLAEGNEPTQREQYQEARSQLVIERWLIRRERLAQLEAERISGENSSAEHGREETDGARTADEVE</sequence>
<accession>A0A8H7AAA7</accession>
<evidence type="ECO:0000313" key="3">
    <source>
        <dbReference type="Proteomes" id="UP000606974"/>
    </source>
</evidence>
<proteinExistence type="predicted"/>